<dbReference type="GO" id="GO:0005524">
    <property type="term" value="F:ATP binding"/>
    <property type="evidence" value="ECO:0007669"/>
    <property type="project" value="UniProtKB-KW"/>
</dbReference>
<reference evidence="19" key="1">
    <citation type="submission" date="2021-01" db="EMBL/GenBank/DDBJ databases">
        <authorList>
            <person name="Bezrukov I."/>
        </authorList>
    </citation>
    <scope>NUCLEOTIDE SEQUENCE</scope>
</reference>
<keyword evidence="12 16" id="KW-1133">Transmembrane helix</keyword>
<evidence type="ECO:0000256" key="3">
    <source>
        <dbReference type="ARBA" id="ARBA00022553"/>
    </source>
</evidence>
<dbReference type="FunFam" id="1.10.510.10:FF:000480">
    <property type="entry name" value="Pollen receptor-like kinase 1"/>
    <property type="match status" value="1"/>
</dbReference>
<dbReference type="Pfam" id="PF00560">
    <property type="entry name" value="LRR_1"/>
    <property type="match status" value="1"/>
</dbReference>
<feature type="domain" description="Protein kinase" evidence="18">
    <location>
        <begin position="378"/>
        <end position="653"/>
    </location>
</feature>
<dbReference type="PROSITE" id="PS50011">
    <property type="entry name" value="PROTEIN_KINASE_DOM"/>
    <property type="match status" value="1"/>
</dbReference>
<evidence type="ECO:0000313" key="20">
    <source>
        <dbReference type="Proteomes" id="UP000682877"/>
    </source>
</evidence>
<dbReference type="InterPro" id="IPR001611">
    <property type="entry name" value="Leu-rich_rpt"/>
</dbReference>
<evidence type="ECO:0000256" key="12">
    <source>
        <dbReference type="ARBA" id="ARBA00022989"/>
    </source>
</evidence>
<evidence type="ECO:0000256" key="13">
    <source>
        <dbReference type="ARBA" id="ARBA00023136"/>
    </source>
</evidence>
<evidence type="ECO:0000256" key="8">
    <source>
        <dbReference type="ARBA" id="ARBA00022737"/>
    </source>
</evidence>
<dbReference type="PANTHER" id="PTHR48007">
    <property type="entry name" value="LEUCINE-RICH REPEAT RECEPTOR-LIKE PROTEIN KINASE PXC1"/>
    <property type="match status" value="1"/>
</dbReference>
<keyword evidence="9" id="KW-0547">Nucleotide-binding</keyword>
<keyword evidence="4" id="KW-0433">Leucine-rich repeat</keyword>
<feature type="signal peptide" evidence="17">
    <location>
        <begin position="1"/>
        <end position="23"/>
    </location>
</feature>
<evidence type="ECO:0000256" key="1">
    <source>
        <dbReference type="ARBA" id="ARBA00004167"/>
    </source>
</evidence>
<dbReference type="InterPro" id="IPR013210">
    <property type="entry name" value="LRR_N_plant-typ"/>
</dbReference>
<protein>
    <recommendedName>
        <fullName evidence="18">Protein kinase domain-containing protein</fullName>
    </recommendedName>
</protein>
<dbReference type="InterPro" id="IPR011009">
    <property type="entry name" value="Kinase-like_dom_sf"/>
</dbReference>
<keyword evidence="13 16" id="KW-0472">Membrane</keyword>
<evidence type="ECO:0000256" key="6">
    <source>
        <dbReference type="ARBA" id="ARBA00022692"/>
    </source>
</evidence>
<keyword evidence="14" id="KW-0675">Receptor</keyword>
<evidence type="ECO:0000256" key="17">
    <source>
        <dbReference type="SAM" id="SignalP"/>
    </source>
</evidence>
<evidence type="ECO:0000256" key="7">
    <source>
        <dbReference type="ARBA" id="ARBA00022729"/>
    </source>
</evidence>
<dbReference type="Pfam" id="PF08263">
    <property type="entry name" value="LRRNT_2"/>
    <property type="match status" value="1"/>
</dbReference>
<evidence type="ECO:0000256" key="9">
    <source>
        <dbReference type="ARBA" id="ARBA00022741"/>
    </source>
</evidence>
<dbReference type="InterPro" id="IPR032675">
    <property type="entry name" value="LRR_dom_sf"/>
</dbReference>
<sequence>MAAAPGFYLLILLFCFSISPSLQHVSESEPLVRFKSSVNITKGDLNSWRLGTDPCSGKWFGIYCQKGLTVSGIHVTQLGLSGTITVDDLKDLPNLKTIRLDNNLLSGPLPHFFKLRGLKSLMLSNNSFSGEIRDDFFKDMSKLKRLFLDNNKFQGNIPSSITQLPQLEELHLQVNNFTGDIPPEIGNIKNLKVLDLSSNQLEGTVPESIADRKNLVANLTENEYLCGALVDVECENVNLTEGEGQTPKAPSSVPQTSNTAAVHAILVSISLLLMFFIIVGIIKKRNKKKNPDFRMLDNQRDNDAVEVRIPESSSTTAKRSTDSSRKRGGHADGGSTKKGLSNNIGKGGNGGGALGGGMGDIIMVNTEKGSFGLPDLMKAAAEVLGNGSLGSAYKAVMTTGLSVVVKRIRDMNQLAREPFDVEMRRFGKLRHPNILTPLAYHYRREEKLVVSEYMPKSSLLYVLHGDRGIYHSELTWATRLKIIQGVAHGMKFLHEEFASYDLPHGNLKSSNVLLSETYEPLISDYAFLPLLQPSNASQALFAFKAPEFAQTQQVSHKSDVYCLGIIILEILTGKFPSQYLNHGKGGTDIVQWVQSSVAEQKEEELIDPEIVNNTESMRQMVELLRVGAACIASNPDERLDMRETVRRIEQVKT</sequence>
<dbReference type="SUPFAM" id="SSF56112">
    <property type="entry name" value="Protein kinase-like (PK-like)"/>
    <property type="match status" value="1"/>
</dbReference>
<feature type="region of interest" description="Disordered" evidence="15">
    <location>
        <begin position="304"/>
        <end position="348"/>
    </location>
</feature>
<evidence type="ECO:0000259" key="18">
    <source>
        <dbReference type="PROSITE" id="PS50011"/>
    </source>
</evidence>
<evidence type="ECO:0000256" key="2">
    <source>
        <dbReference type="ARBA" id="ARBA00008684"/>
    </source>
</evidence>
<dbReference type="GO" id="GO:0016020">
    <property type="term" value="C:membrane"/>
    <property type="evidence" value="ECO:0007669"/>
    <property type="project" value="UniProtKB-SubCell"/>
</dbReference>
<comment type="similarity">
    <text evidence="2">Belongs to the protein kinase superfamily. Ser/Thr protein kinase family.</text>
</comment>
<name>A0A8S2ARR5_ARAAE</name>
<evidence type="ECO:0000256" key="10">
    <source>
        <dbReference type="ARBA" id="ARBA00022777"/>
    </source>
</evidence>
<dbReference type="InterPro" id="IPR001245">
    <property type="entry name" value="Ser-Thr/Tyr_kinase_cat_dom"/>
</dbReference>
<dbReference type="EMBL" id="LR999456">
    <property type="protein sequence ID" value="CAE6112788.1"/>
    <property type="molecule type" value="Genomic_DNA"/>
</dbReference>
<dbReference type="InterPro" id="IPR046959">
    <property type="entry name" value="PRK1-6/SRF4-like"/>
</dbReference>
<dbReference type="Pfam" id="PF13855">
    <property type="entry name" value="LRR_8"/>
    <property type="match status" value="1"/>
</dbReference>
<keyword evidence="10" id="KW-0418">Kinase</keyword>
<evidence type="ECO:0000313" key="19">
    <source>
        <dbReference type="EMBL" id="CAE6112788.1"/>
    </source>
</evidence>
<feature type="transmembrane region" description="Helical" evidence="16">
    <location>
        <begin position="260"/>
        <end position="282"/>
    </location>
</feature>
<gene>
    <name evidence="19" type="ORF">AARE701A_LOCUS15765</name>
</gene>
<keyword evidence="8" id="KW-0677">Repeat</keyword>
<dbReference type="Proteomes" id="UP000682877">
    <property type="component" value="Chromosome 6"/>
</dbReference>
<dbReference type="Gene3D" id="3.80.10.10">
    <property type="entry name" value="Ribonuclease Inhibitor"/>
    <property type="match status" value="2"/>
</dbReference>
<organism evidence="19 20">
    <name type="scientific">Arabidopsis arenosa</name>
    <name type="common">Sand rock-cress</name>
    <name type="synonym">Cardaminopsis arenosa</name>
    <dbReference type="NCBI Taxonomy" id="38785"/>
    <lineage>
        <taxon>Eukaryota</taxon>
        <taxon>Viridiplantae</taxon>
        <taxon>Streptophyta</taxon>
        <taxon>Embryophyta</taxon>
        <taxon>Tracheophyta</taxon>
        <taxon>Spermatophyta</taxon>
        <taxon>Magnoliopsida</taxon>
        <taxon>eudicotyledons</taxon>
        <taxon>Gunneridae</taxon>
        <taxon>Pentapetalae</taxon>
        <taxon>rosids</taxon>
        <taxon>malvids</taxon>
        <taxon>Brassicales</taxon>
        <taxon>Brassicaceae</taxon>
        <taxon>Camelineae</taxon>
        <taxon>Arabidopsis</taxon>
    </lineage>
</organism>
<keyword evidence="20" id="KW-1185">Reference proteome</keyword>
<dbReference type="GO" id="GO:0004672">
    <property type="term" value="F:protein kinase activity"/>
    <property type="evidence" value="ECO:0007669"/>
    <property type="project" value="InterPro"/>
</dbReference>
<keyword evidence="11" id="KW-0067">ATP-binding</keyword>
<dbReference type="Pfam" id="PF07714">
    <property type="entry name" value="PK_Tyr_Ser-Thr"/>
    <property type="match status" value="1"/>
</dbReference>
<evidence type="ECO:0000256" key="4">
    <source>
        <dbReference type="ARBA" id="ARBA00022614"/>
    </source>
</evidence>
<dbReference type="PANTHER" id="PTHR48007:SF63">
    <property type="entry name" value="POLLEN RECEPTOR-LIKE KINASE 6"/>
    <property type="match status" value="1"/>
</dbReference>
<dbReference type="AlphaFoldDB" id="A0A8S2ARR5"/>
<dbReference type="FunFam" id="3.80.10.10:FF:001009">
    <property type="entry name" value="Pollen receptor-like kinase 6"/>
    <property type="match status" value="1"/>
</dbReference>
<dbReference type="InterPro" id="IPR000719">
    <property type="entry name" value="Prot_kinase_dom"/>
</dbReference>
<proteinExistence type="inferred from homology"/>
<evidence type="ECO:0000256" key="5">
    <source>
        <dbReference type="ARBA" id="ARBA00022679"/>
    </source>
</evidence>
<keyword evidence="5" id="KW-0808">Transferase</keyword>
<comment type="subcellular location">
    <subcellularLocation>
        <location evidence="1">Membrane</location>
        <topology evidence="1">Single-pass membrane protein</topology>
    </subcellularLocation>
</comment>
<keyword evidence="6 16" id="KW-0812">Transmembrane</keyword>
<evidence type="ECO:0000256" key="15">
    <source>
        <dbReference type="SAM" id="MobiDB-lite"/>
    </source>
</evidence>
<dbReference type="Gene3D" id="1.10.510.10">
    <property type="entry name" value="Transferase(Phosphotransferase) domain 1"/>
    <property type="match status" value="1"/>
</dbReference>
<feature type="chain" id="PRO_5035770596" description="Protein kinase domain-containing protein" evidence="17">
    <location>
        <begin position="24"/>
        <end position="653"/>
    </location>
</feature>
<evidence type="ECO:0000256" key="16">
    <source>
        <dbReference type="SAM" id="Phobius"/>
    </source>
</evidence>
<accession>A0A8S2ARR5</accession>
<dbReference type="Gene3D" id="3.30.200.20">
    <property type="entry name" value="Phosphorylase Kinase, domain 1"/>
    <property type="match status" value="1"/>
</dbReference>
<evidence type="ECO:0000256" key="14">
    <source>
        <dbReference type="ARBA" id="ARBA00023170"/>
    </source>
</evidence>
<dbReference type="SUPFAM" id="SSF52058">
    <property type="entry name" value="L domain-like"/>
    <property type="match status" value="1"/>
</dbReference>
<evidence type="ECO:0000256" key="11">
    <source>
        <dbReference type="ARBA" id="ARBA00022840"/>
    </source>
</evidence>
<keyword evidence="3" id="KW-0597">Phosphoprotein</keyword>
<keyword evidence="7 17" id="KW-0732">Signal</keyword>